<proteinExistence type="predicted"/>
<sequence>MQSTESTKFKERFNKMLHNFAASYDHVVCYHLNEDKQIMLSDGDTPQKCRFCEKENPDVTFKKIAHAISHMVGNRVLKSDYECDECNQMFSIYETEYSAYMNLYHTMFMVHGKGGIPKYKLSHKENSKIEIGKDNTIKINIQEGEEPLIVWEELNKANNTIEIKGKRTYTPQNVLKALVKMALTIIPKSELHNLANTKNWLMGKSCEGCILPVCLRFYRTPLDFTSVMIFKKKDNIDKVLPHYIFCLAYRNIVIQVPIPMVDLDIQFKGKEFEFPLIPTPLDEYSEPFISTPINLSGKDKIRGEVVSIGLRYKSAFQSFPDKESKVIDSKD</sequence>
<protein>
    <recommendedName>
        <fullName evidence="3">HNH endonuclease 5 domain-containing protein</fullName>
    </recommendedName>
</protein>
<dbReference type="EMBL" id="CP069450">
    <property type="protein sequence ID" value="QRO50333.1"/>
    <property type="molecule type" value="Genomic_DNA"/>
</dbReference>
<name>A0ABX7H6B0_9BACT</name>
<dbReference type="RefSeq" id="WP_051465755.1">
    <property type="nucleotide sequence ID" value="NZ_CP069450.1"/>
</dbReference>
<gene>
    <name evidence="1" type="ORF">I6J59_01445</name>
</gene>
<dbReference type="GeneID" id="93096875"/>
<evidence type="ECO:0000313" key="1">
    <source>
        <dbReference type="EMBL" id="QRO50333.1"/>
    </source>
</evidence>
<evidence type="ECO:0008006" key="3">
    <source>
        <dbReference type="Google" id="ProtNLM"/>
    </source>
</evidence>
<dbReference type="Proteomes" id="UP000654720">
    <property type="component" value="Chromosome"/>
</dbReference>
<organism evidence="1 2">
    <name type="scientific">Butyricimonas virosa</name>
    <dbReference type="NCBI Taxonomy" id="544645"/>
    <lineage>
        <taxon>Bacteria</taxon>
        <taxon>Pseudomonadati</taxon>
        <taxon>Bacteroidota</taxon>
        <taxon>Bacteroidia</taxon>
        <taxon>Bacteroidales</taxon>
        <taxon>Odoribacteraceae</taxon>
        <taxon>Butyricimonas</taxon>
    </lineage>
</organism>
<keyword evidence="2" id="KW-1185">Reference proteome</keyword>
<evidence type="ECO:0000313" key="2">
    <source>
        <dbReference type="Proteomes" id="UP000654720"/>
    </source>
</evidence>
<reference evidence="1 2" key="1">
    <citation type="submission" date="2021-02" db="EMBL/GenBank/DDBJ databases">
        <title>FDA dAtabase for Regulatory Grade micrObial Sequences (FDA-ARGOS): Supporting development and validation of Infectious Disease Dx tests.</title>
        <authorList>
            <person name="Carlson P."/>
            <person name="Fischbach M."/>
            <person name="Hastie J."/>
            <person name="Bilen M."/>
            <person name="Cheng A."/>
            <person name="Tallon L."/>
            <person name="Sadzewicz L."/>
            <person name="Zhao X."/>
            <person name="Boylan J."/>
            <person name="Ott S."/>
            <person name="Bowen H."/>
            <person name="Vavikolanu K."/>
            <person name="Mehta A."/>
            <person name="Aluvathingal J."/>
            <person name="Nadendla S."/>
            <person name="Yan Y."/>
            <person name="Sichtig H."/>
        </authorList>
    </citation>
    <scope>NUCLEOTIDE SEQUENCE [LARGE SCALE GENOMIC DNA]</scope>
    <source>
        <strain evidence="1 2">FDAARGOS_1229</strain>
    </source>
</reference>
<accession>A0ABX7H6B0</accession>